<evidence type="ECO:0000313" key="3">
    <source>
        <dbReference type="Proteomes" id="UP000241404"/>
    </source>
</evidence>
<organism evidence="2 3">
    <name type="scientific">Photobacterium damselae</name>
    <dbReference type="NCBI Taxonomy" id="38293"/>
    <lineage>
        <taxon>Bacteria</taxon>
        <taxon>Pseudomonadati</taxon>
        <taxon>Pseudomonadota</taxon>
        <taxon>Gammaproteobacteria</taxon>
        <taxon>Vibrionales</taxon>
        <taxon>Vibrionaceae</taxon>
        <taxon>Photobacterium</taxon>
    </lineage>
</organism>
<dbReference type="AlphaFoldDB" id="A0ABD6X666"/>
<dbReference type="Proteomes" id="UP000241404">
    <property type="component" value="Unassembled WGS sequence"/>
</dbReference>
<keyword evidence="1" id="KW-0732">Signal</keyword>
<reference evidence="2 3" key="1">
    <citation type="submission" date="2018-03" db="EMBL/GenBank/DDBJ databases">
        <title>Whole genome sequencing of Histamine producing bacteria.</title>
        <authorList>
            <person name="Butler K."/>
        </authorList>
    </citation>
    <scope>NUCLEOTIDE SEQUENCE [LARGE SCALE GENOMIC DNA]</scope>
    <source>
        <strain evidence="2 3">BT-6</strain>
    </source>
</reference>
<sequence length="85" mass="9568">MKLYLVIIALAISLPSFSISAKTNSKIKQEIIKQSIRSYSGRCPVTSNGSRCGKRSAWSKPGGYSPICYEREVTHEMVSRWKRSN</sequence>
<evidence type="ECO:0000256" key="1">
    <source>
        <dbReference type="SAM" id="SignalP"/>
    </source>
</evidence>
<comment type="caution">
    <text evidence="2">The sequence shown here is derived from an EMBL/GenBank/DDBJ whole genome shotgun (WGS) entry which is preliminary data.</text>
</comment>
<dbReference type="EMBL" id="PYMM01000003">
    <property type="protein sequence ID" value="PSU17385.1"/>
    <property type="molecule type" value="Genomic_DNA"/>
</dbReference>
<name>A0ABD6X666_PHODM</name>
<gene>
    <name evidence="2" type="ORF">CTM90_07715</name>
</gene>
<feature type="chain" id="PRO_5044779165" evidence="1">
    <location>
        <begin position="22"/>
        <end position="85"/>
    </location>
</feature>
<accession>A0ABD6X666</accession>
<feature type="signal peptide" evidence="1">
    <location>
        <begin position="1"/>
        <end position="21"/>
    </location>
</feature>
<protein>
    <submittedName>
        <fullName evidence="2">Uncharacterized protein</fullName>
    </submittedName>
</protein>
<evidence type="ECO:0000313" key="2">
    <source>
        <dbReference type="EMBL" id="PSU17385.1"/>
    </source>
</evidence>
<proteinExistence type="predicted"/>